<evidence type="ECO:0008006" key="3">
    <source>
        <dbReference type="Google" id="ProtNLM"/>
    </source>
</evidence>
<proteinExistence type="predicted"/>
<protein>
    <recommendedName>
        <fullName evidence="3">Toxin-antitoxin system, toxin component</fullName>
    </recommendedName>
</protein>
<gene>
    <name evidence="1" type="ORF">UU29_C0009G0060</name>
</gene>
<accession>A0A0G0U0Z8</accession>
<evidence type="ECO:0000313" key="2">
    <source>
        <dbReference type="Proteomes" id="UP000034601"/>
    </source>
</evidence>
<sequence>MKVKYFDWDEDKNAQLKSGREVCFEDIVTAIDERGLLDVLDHHKPDKYPNQKIYVVKIGDYVYLVPFVEDEEKLFLKTIYPSRKMTKRYLIERRKR</sequence>
<dbReference type="EMBL" id="LCAB01000009">
    <property type="protein sequence ID" value="KKR82789.1"/>
    <property type="molecule type" value="Genomic_DNA"/>
</dbReference>
<comment type="caution">
    <text evidence="1">The sequence shown here is derived from an EMBL/GenBank/DDBJ whole genome shotgun (WGS) entry which is preliminary data.</text>
</comment>
<organism evidence="1 2">
    <name type="scientific">Candidatus Daviesbacteria bacterium GW2011_GWA2_40_9</name>
    <dbReference type="NCBI Taxonomy" id="1618424"/>
    <lineage>
        <taxon>Bacteria</taxon>
        <taxon>Candidatus Daviesiibacteriota</taxon>
    </lineage>
</organism>
<reference evidence="1 2" key="1">
    <citation type="journal article" date="2015" name="Nature">
        <title>rRNA introns, odd ribosomes, and small enigmatic genomes across a large radiation of phyla.</title>
        <authorList>
            <person name="Brown C.T."/>
            <person name="Hug L.A."/>
            <person name="Thomas B.C."/>
            <person name="Sharon I."/>
            <person name="Castelle C.J."/>
            <person name="Singh A."/>
            <person name="Wilkins M.J."/>
            <person name="Williams K.H."/>
            <person name="Banfield J.F."/>
        </authorList>
    </citation>
    <scope>NUCLEOTIDE SEQUENCE [LARGE SCALE GENOMIC DNA]</scope>
</reference>
<dbReference type="PATRIC" id="fig|1618424.3.peg.786"/>
<name>A0A0G0U0Z8_9BACT</name>
<dbReference type="Proteomes" id="UP000034601">
    <property type="component" value="Unassembled WGS sequence"/>
</dbReference>
<dbReference type="AlphaFoldDB" id="A0A0G0U0Z8"/>
<evidence type="ECO:0000313" key="1">
    <source>
        <dbReference type="EMBL" id="KKR82789.1"/>
    </source>
</evidence>